<feature type="region of interest" description="Disordered" evidence="1">
    <location>
        <begin position="28"/>
        <end position="102"/>
    </location>
</feature>
<reference evidence="2" key="1">
    <citation type="journal article" date="2020" name="Nature">
        <title>Giant virus diversity and host interactions through global metagenomics.</title>
        <authorList>
            <person name="Schulz F."/>
            <person name="Roux S."/>
            <person name="Paez-Espino D."/>
            <person name="Jungbluth S."/>
            <person name="Walsh D.A."/>
            <person name="Denef V.J."/>
            <person name="McMahon K.D."/>
            <person name="Konstantinidis K.T."/>
            <person name="Eloe-Fadrosh E.A."/>
            <person name="Kyrpides N.C."/>
            <person name="Woyke T."/>
        </authorList>
    </citation>
    <scope>NUCLEOTIDE SEQUENCE</scope>
    <source>
        <strain evidence="2">GVMAG-S-1101164-67</strain>
    </source>
</reference>
<evidence type="ECO:0000313" key="2">
    <source>
        <dbReference type="EMBL" id="QHU10458.1"/>
    </source>
</evidence>
<dbReference type="AlphaFoldDB" id="A0A6C0K2M3"/>
<evidence type="ECO:0000256" key="1">
    <source>
        <dbReference type="SAM" id="MobiDB-lite"/>
    </source>
</evidence>
<organism evidence="2">
    <name type="scientific">viral metagenome</name>
    <dbReference type="NCBI Taxonomy" id="1070528"/>
    <lineage>
        <taxon>unclassified sequences</taxon>
        <taxon>metagenomes</taxon>
        <taxon>organismal metagenomes</taxon>
    </lineage>
</organism>
<feature type="compositionally biased region" description="Basic residues" evidence="1">
    <location>
        <begin position="57"/>
        <end position="102"/>
    </location>
</feature>
<dbReference type="EMBL" id="MN740757">
    <property type="protein sequence ID" value="QHU10458.1"/>
    <property type="molecule type" value="Genomic_DNA"/>
</dbReference>
<protein>
    <submittedName>
        <fullName evidence="2">Uncharacterized protein</fullName>
    </submittedName>
</protein>
<sequence length="102" mass="11041">MSQTPELGYQQPRTISDILVVKPVEQLVNGGSNPIDNIVPNQSSTSMSPASVQTGGRGHRGGRRSAKKRGGKSQKKRGGKSQKKRSGKSQKKRSGKSQKKRQ</sequence>
<name>A0A6C0K2M3_9ZZZZ</name>
<proteinExistence type="predicted"/>
<feature type="compositionally biased region" description="Polar residues" evidence="1">
    <location>
        <begin position="29"/>
        <end position="54"/>
    </location>
</feature>
<accession>A0A6C0K2M3</accession>